<organism evidence="1 2">
    <name type="scientific">Lasiodiplodia mahajangana</name>
    <dbReference type="NCBI Taxonomy" id="1108764"/>
    <lineage>
        <taxon>Eukaryota</taxon>
        <taxon>Fungi</taxon>
        <taxon>Dikarya</taxon>
        <taxon>Ascomycota</taxon>
        <taxon>Pezizomycotina</taxon>
        <taxon>Dothideomycetes</taxon>
        <taxon>Dothideomycetes incertae sedis</taxon>
        <taxon>Botryosphaeriales</taxon>
        <taxon>Botryosphaeriaceae</taxon>
        <taxon>Lasiodiplodia</taxon>
    </lineage>
</organism>
<reference evidence="1" key="1">
    <citation type="submission" date="2022-12" db="EMBL/GenBank/DDBJ databases">
        <title>Genome Sequence of Lasiodiplodia mahajangana.</title>
        <authorList>
            <person name="Buettner E."/>
        </authorList>
    </citation>
    <scope>NUCLEOTIDE SEQUENCE</scope>
    <source>
        <strain evidence="1">VT137</strain>
    </source>
</reference>
<accession>A0ACC2JZB4</accession>
<gene>
    <name evidence="1" type="ORF">O1611_g804</name>
</gene>
<comment type="caution">
    <text evidence="1">The sequence shown here is derived from an EMBL/GenBank/DDBJ whole genome shotgun (WGS) entry which is preliminary data.</text>
</comment>
<evidence type="ECO:0000313" key="2">
    <source>
        <dbReference type="Proteomes" id="UP001153332"/>
    </source>
</evidence>
<evidence type="ECO:0000313" key="1">
    <source>
        <dbReference type="EMBL" id="KAJ8132825.1"/>
    </source>
</evidence>
<dbReference type="Proteomes" id="UP001153332">
    <property type="component" value="Unassembled WGS sequence"/>
</dbReference>
<protein>
    <submittedName>
        <fullName evidence="1">Uncharacterized protein</fullName>
    </submittedName>
</protein>
<keyword evidence="2" id="KW-1185">Reference proteome</keyword>
<proteinExistence type="predicted"/>
<dbReference type="EMBL" id="JAPUUL010000079">
    <property type="protein sequence ID" value="KAJ8132825.1"/>
    <property type="molecule type" value="Genomic_DNA"/>
</dbReference>
<sequence>MPNILIHRMRVIDFYASPRQSTILQDWADAVEPGIFEKFHASDIPGLRAVDAAGGVAASDGNDNEEQDQER</sequence>
<name>A0ACC2JZB4_9PEZI</name>